<dbReference type="RefSeq" id="WP_263741505.1">
    <property type="nucleotide sequence ID" value="NZ_JAOWKZ010000005.1"/>
</dbReference>
<dbReference type="Proteomes" id="UP001652564">
    <property type="component" value="Unassembled WGS sequence"/>
</dbReference>
<reference evidence="3 4" key="1">
    <citation type="submission" date="2022-10" db="EMBL/GenBank/DDBJ databases">
        <title>Defluviimonas sp. nov., isolated from ocean surface sediments.</title>
        <authorList>
            <person name="He W."/>
            <person name="Wang L."/>
            <person name="Zhang D.-F."/>
        </authorList>
    </citation>
    <scope>NUCLEOTIDE SEQUENCE [LARGE SCALE GENOMIC DNA]</scope>
    <source>
        <strain evidence="3 4">WL0050</strain>
    </source>
</reference>
<accession>A0ABT2ZSU6</accession>
<evidence type="ECO:0000313" key="3">
    <source>
        <dbReference type="EMBL" id="MCV2874228.1"/>
    </source>
</evidence>
<keyword evidence="1" id="KW-0732">Signal</keyword>
<evidence type="ECO:0000256" key="1">
    <source>
        <dbReference type="SAM" id="SignalP"/>
    </source>
</evidence>
<protein>
    <submittedName>
        <fullName evidence="3">SH3 domain-containing protein</fullName>
    </submittedName>
</protein>
<dbReference type="Gene3D" id="2.60.120.380">
    <property type="match status" value="1"/>
</dbReference>
<dbReference type="Gene3D" id="2.30.30.40">
    <property type="entry name" value="SH3 Domains"/>
    <property type="match status" value="1"/>
</dbReference>
<proteinExistence type="predicted"/>
<name>A0ABT2ZSU6_9RHOB</name>
<dbReference type="InterPro" id="IPR003646">
    <property type="entry name" value="SH3-like_bac-type"/>
</dbReference>
<dbReference type="Pfam" id="PF08239">
    <property type="entry name" value="SH3_3"/>
    <property type="match status" value="1"/>
</dbReference>
<dbReference type="EMBL" id="JAOWKZ010000005">
    <property type="protein sequence ID" value="MCV2874228.1"/>
    <property type="molecule type" value="Genomic_DNA"/>
</dbReference>
<sequence>MKCFLSRLALFCLLCIPCTAFAQDIRTEQVHFAAGASGTTIRDQIVGYESVSYIVGAEAGQKMTVALAPSNLATYFNVYAPGSGPGGQAIANSGMTGAGVPDLNRFEAALPASGNYTISVYMMRAAARRGERSDFTLDIAITGATGEVVQGDYADGLAGGPDFYAVKTSGSGLNLRAEPSAGAALVTLLANGTNLRNLGCRMAEGRRWCRVATLADPGYEGWAAGEFLIEGSGDASASALPLSNADMPSAADQACLQAVTAETGNPDVVLLSSSYSEAGTEVIVGVGPQQARWQCIAYSDGSTTRPMSLTDEGAL</sequence>
<organism evidence="3 4">
    <name type="scientific">Albidovulum litorale</name>
    <dbReference type="NCBI Taxonomy" id="2984134"/>
    <lineage>
        <taxon>Bacteria</taxon>
        <taxon>Pseudomonadati</taxon>
        <taxon>Pseudomonadota</taxon>
        <taxon>Alphaproteobacteria</taxon>
        <taxon>Rhodobacterales</taxon>
        <taxon>Paracoccaceae</taxon>
        <taxon>Albidovulum</taxon>
    </lineage>
</organism>
<gene>
    <name evidence="3" type="ORF">OEZ71_18185</name>
</gene>
<keyword evidence="4" id="KW-1185">Reference proteome</keyword>
<feature type="signal peptide" evidence="1">
    <location>
        <begin position="1"/>
        <end position="22"/>
    </location>
</feature>
<comment type="caution">
    <text evidence="3">The sequence shown here is derived from an EMBL/GenBank/DDBJ whole genome shotgun (WGS) entry which is preliminary data.</text>
</comment>
<evidence type="ECO:0000313" key="4">
    <source>
        <dbReference type="Proteomes" id="UP001652564"/>
    </source>
</evidence>
<feature type="domain" description="SH3b" evidence="2">
    <location>
        <begin position="171"/>
        <end position="228"/>
    </location>
</feature>
<evidence type="ECO:0000259" key="2">
    <source>
        <dbReference type="Pfam" id="PF08239"/>
    </source>
</evidence>
<feature type="chain" id="PRO_5046035433" evidence="1">
    <location>
        <begin position="23"/>
        <end position="315"/>
    </location>
</feature>